<sequence length="70" mass="8022">MTDADLAAKSSHPRTARPLTWPNQRDWSTGCTRDTRCRTADLAQVRSATLTCRRTPHHQYGRHGERRSSM</sequence>
<name>A0A427AZX6_ENSVE</name>
<dbReference type="AlphaFoldDB" id="A0A427AZX6"/>
<dbReference type="EMBL" id="AMZH03000822">
    <property type="protein sequence ID" value="RRT81809.1"/>
    <property type="molecule type" value="Genomic_DNA"/>
</dbReference>
<protein>
    <submittedName>
        <fullName evidence="2">Uncharacterized protein</fullName>
    </submittedName>
</protein>
<evidence type="ECO:0000313" key="3">
    <source>
        <dbReference type="Proteomes" id="UP000287651"/>
    </source>
</evidence>
<reference evidence="2 3" key="1">
    <citation type="journal article" date="2014" name="Agronomy (Basel)">
        <title>A Draft Genome Sequence for Ensete ventricosum, the Drought-Tolerant Tree Against Hunger.</title>
        <authorList>
            <person name="Harrison J."/>
            <person name="Moore K.A."/>
            <person name="Paszkiewicz K."/>
            <person name="Jones T."/>
            <person name="Grant M."/>
            <person name="Ambacheew D."/>
            <person name="Muzemil S."/>
            <person name="Studholme D.J."/>
        </authorList>
    </citation>
    <scope>NUCLEOTIDE SEQUENCE [LARGE SCALE GENOMIC DNA]</scope>
</reference>
<proteinExistence type="predicted"/>
<gene>
    <name evidence="2" type="ORF">B296_00011099</name>
</gene>
<accession>A0A427AZX6</accession>
<evidence type="ECO:0000256" key="1">
    <source>
        <dbReference type="SAM" id="MobiDB-lite"/>
    </source>
</evidence>
<evidence type="ECO:0000313" key="2">
    <source>
        <dbReference type="EMBL" id="RRT81809.1"/>
    </source>
</evidence>
<organism evidence="2 3">
    <name type="scientific">Ensete ventricosum</name>
    <name type="common">Abyssinian banana</name>
    <name type="synonym">Musa ensete</name>
    <dbReference type="NCBI Taxonomy" id="4639"/>
    <lineage>
        <taxon>Eukaryota</taxon>
        <taxon>Viridiplantae</taxon>
        <taxon>Streptophyta</taxon>
        <taxon>Embryophyta</taxon>
        <taxon>Tracheophyta</taxon>
        <taxon>Spermatophyta</taxon>
        <taxon>Magnoliopsida</taxon>
        <taxon>Liliopsida</taxon>
        <taxon>Zingiberales</taxon>
        <taxon>Musaceae</taxon>
        <taxon>Ensete</taxon>
    </lineage>
</organism>
<dbReference type="Proteomes" id="UP000287651">
    <property type="component" value="Unassembled WGS sequence"/>
</dbReference>
<feature type="region of interest" description="Disordered" evidence="1">
    <location>
        <begin position="1"/>
        <end position="27"/>
    </location>
</feature>
<feature type="non-terminal residue" evidence="2">
    <location>
        <position position="70"/>
    </location>
</feature>
<comment type="caution">
    <text evidence="2">The sequence shown here is derived from an EMBL/GenBank/DDBJ whole genome shotgun (WGS) entry which is preliminary data.</text>
</comment>